<dbReference type="CDD" id="cd02440">
    <property type="entry name" value="AdoMet_MTases"/>
    <property type="match status" value="1"/>
</dbReference>
<evidence type="ECO:0000313" key="7">
    <source>
        <dbReference type="EMBL" id="RUQ74118.1"/>
    </source>
</evidence>
<dbReference type="AlphaFoldDB" id="A0A3S0XPC7"/>
<dbReference type="InterPro" id="IPR029063">
    <property type="entry name" value="SAM-dependent_MTases_sf"/>
</dbReference>
<gene>
    <name evidence="7" type="ORF">EJ913_07090</name>
</gene>
<evidence type="ECO:0000313" key="8">
    <source>
        <dbReference type="Proteomes" id="UP000280346"/>
    </source>
</evidence>
<sequence length="348" mass="38965">MFHDGIHRPQDKQAAHGRHHGAGLRRRGDRRAGRRVAMTDKNDDGQGPNLKTRLHAWWEGYDLSGKKKGRKDEAPPPPPEPPSGPGPGINRWGKPLWTATRIEVAEKLWGEGFNTPGGADHIPYLVKPLGLNPAMSVLDLAAGLGGTSRTMAGKYGCWVTGLEASDLMAKEGMVRSFKAGLEKKAPVETFNPEHFGYPKRVDAIVYKEGLFSVRDKEQMFDGMEIVLKPRGHLLITDYIAEADKIGAKAIQSWCDKEPMQPHLWDKERMANAFAQRNLDLRISEDISDTHRNLILVAIQGLVEHLEKHHLDVPTKLAVMEEVEMWVRRVAAIEAGMRVFRFYAIKPAE</sequence>
<evidence type="ECO:0000256" key="3">
    <source>
        <dbReference type="ARBA" id="ARBA00022679"/>
    </source>
</evidence>
<dbReference type="Pfam" id="PF13847">
    <property type="entry name" value="Methyltransf_31"/>
    <property type="match status" value="1"/>
</dbReference>
<name>A0A3S0XPC7_9PROT</name>
<evidence type="ECO:0000256" key="5">
    <source>
        <dbReference type="SAM" id="MobiDB-lite"/>
    </source>
</evidence>
<dbReference type="OrthoDB" id="9765084at2"/>
<dbReference type="PANTHER" id="PTHR44307">
    <property type="entry name" value="PHOSPHOETHANOLAMINE METHYLTRANSFERASE"/>
    <property type="match status" value="1"/>
</dbReference>
<reference evidence="7 8" key="1">
    <citation type="submission" date="2018-12" db="EMBL/GenBank/DDBJ databases">
        <authorList>
            <person name="Yang Y."/>
        </authorList>
    </citation>
    <scope>NUCLEOTIDE SEQUENCE [LARGE SCALE GENOMIC DNA]</scope>
    <source>
        <strain evidence="7 8">GSF71</strain>
    </source>
</reference>
<keyword evidence="8" id="KW-1185">Reference proteome</keyword>
<keyword evidence="3 7" id="KW-0808">Transferase</keyword>
<feature type="compositionally biased region" description="Basic and acidic residues" evidence="5">
    <location>
        <begin position="1"/>
        <end position="14"/>
    </location>
</feature>
<evidence type="ECO:0000256" key="2">
    <source>
        <dbReference type="ARBA" id="ARBA00022603"/>
    </source>
</evidence>
<accession>A0A3S0XPC7</accession>
<dbReference type="Proteomes" id="UP000280346">
    <property type="component" value="Unassembled WGS sequence"/>
</dbReference>
<organism evidence="7 8">
    <name type="scientific">Azospirillum doebereinerae</name>
    <dbReference type="NCBI Taxonomy" id="92933"/>
    <lineage>
        <taxon>Bacteria</taxon>
        <taxon>Pseudomonadati</taxon>
        <taxon>Pseudomonadota</taxon>
        <taxon>Alphaproteobacteria</taxon>
        <taxon>Rhodospirillales</taxon>
        <taxon>Azospirillaceae</taxon>
        <taxon>Azospirillum</taxon>
    </lineage>
</organism>
<comment type="caution">
    <text evidence="7">The sequence shown here is derived from an EMBL/GenBank/DDBJ whole genome shotgun (WGS) entry which is preliminary data.</text>
</comment>
<dbReference type="EMBL" id="RZIJ01000004">
    <property type="protein sequence ID" value="RUQ74118.1"/>
    <property type="molecule type" value="Genomic_DNA"/>
</dbReference>
<dbReference type="InterPro" id="IPR025714">
    <property type="entry name" value="Methyltranfer_dom"/>
</dbReference>
<feature type="domain" description="Methyltransferase" evidence="6">
    <location>
        <begin position="132"/>
        <end position="264"/>
    </location>
</feature>
<proteinExistence type="predicted"/>
<dbReference type="GO" id="GO:0032259">
    <property type="term" value="P:methylation"/>
    <property type="evidence" value="ECO:0007669"/>
    <property type="project" value="UniProtKB-KW"/>
</dbReference>
<dbReference type="GO" id="GO:0008168">
    <property type="term" value="F:methyltransferase activity"/>
    <property type="evidence" value="ECO:0007669"/>
    <property type="project" value="UniProtKB-KW"/>
</dbReference>
<evidence type="ECO:0000256" key="4">
    <source>
        <dbReference type="ARBA" id="ARBA00025707"/>
    </source>
</evidence>
<comment type="pathway">
    <text evidence="1">Lipid metabolism.</text>
</comment>
<feature type="region of interest" description="Disordered" evidence="5">
    <location>
        <begin position="1"/>
        <end position="93"/>
    </location>
</feature>
<dbReference type="PANTHER" id="PTHR44307:SF2">
    <property type="entry name" value="PHOSPHOETHANOLAMINE METHYLTRANSFERASE ISOFORM X1"/>
    <property type="match status" value="1"/>
</dbReference>
<protein>
    <submittedName>
        <fullName evidence="7">Methyltransferase domain-containing protein</fullName>
    </submittedName>
</protein>
<dbReference type="Gene3D" id="3.40.50.150">
    <property type="entry name" value="Vaccinia Virus protein VP39"/>
    <property type="match status" value="1"/>
</dbReference>
<feature type="compositionally biased region" description="Basic residues" evidence="5">
    <location>
        <begin position="15"/>
        <end position="34"/>
    </location>
</feature>
<evidence type="ECO:0000259" key="6">
    <source>
        <dbReference type="Pfam" id="PF13847"/>
    </source>
</evidence>
<evidence type="ECO:0000256" key="1">
    <source>
        <dbReference type="ARBA" id="ARBA00005189"/>
    </source>
</evidence>
<comment type="pathway">
    <text evidence="4">Phospholipid metabolism.</text>
</comment>
<keyword evidence="2 7" id="KW-0489">Methyltransferase</keyword>
<feature type="compositionally biased region" description="Pro residues" evidence="5">
    <location>
        <begin position="75"/>
        <end position="85"/>
    </location>
</feature>
<dbReference type="SUPFAM" id="SSF53335">
    <property type="entry name" value="S-adenosyl-L-methionine-dependent methyltransferases"/>
    <property type="match status" value="1"/>
</dbReference>